<sequence>MNLFRIRKRKIWTTLPRSWRRATLRQELRCRGFCIPKARGLQISQSLKQLVRNVGDPETPLLRELDARWTPPSHWRADPRNPANQNALDNILGTTTTRAHEETVDHPQPRGNVLRDLAKIPWKEWDLDADRDYFGRLHASYPSVQILQCS</sequence>
<dbReference type="AlphaFoldDB" id="A0A7S0BEV8"/>
<proteinExistence type="predicted"/>
<gene>
    <name evidence="1" type="ORF">RMAR0315_LOCUS1761</name>
</gene>
<name>A0A7S0BEV8_9RHOD</name>
<protein>
    <submittedName>
        <fullName evidence="1">Uncharacterized protein</fullName>
    </submittedName>
</protein>
<organism evidence="1">
    <name type="scientific">Rhodosorus marinus</name>
    <dbReference type="NCBI Taxonomy" id="101924"/>
    <lineage>
        <taxon>Eukaryota</taxon>
        <taxon>Rhodophyta</taxon>
        <taxon>Stylonematophyceae</taxon>
        <taxon>Stylonematales</taxon>
        <taxon>Stylonemataceae</taxon>
        <taxon>Rhodosorus</taxon>
    </lineage>
</organism>
<evidence type="ECO:0000313" key="1">
    <source>
        <dbReference type="EMBL" id="CAD8391786.1"/>
    </source>
</evidence>
<accession>A0A7S0BEV8</accession>
<reference evidence="1" key="1">
    <citation type="submission" date="2021-01" db="EMBL/GenBank/DDBJ databases">
        <authorList>
            <person name="Corre E."/>
            <person name="Pelletier E."/>
            <person name="Niang G."/>
            <person name="Scheremetjew M."/>
            <person name="Finn R."/>
            <person name="Kale V."/>
            <person name="Holt S."/>
            <person name="Cochrane G."/>
            <person name="Meng A."/>
            <person name="Brown T."/>
            <person name="Cohen L."/>
        </authorList>
    </citation>
    <scope>NUCLEOTIDE SEQUENCE</scope>
    <source>
        <strain evidence="1">UTEX LB 2760</strain>
    </source>
</reference>
<dbReference type="EMBL" id="HBEK01003208">
    <property type="protein sequence ID" value="CAD8391786.1"/>
    <property type="molecule type" value="Transcribed_RNA"/>
</dbReference>